<evidence type="ECO:0000313" key="3">
    <source>
        <dbReference type="Proteomes" id="UP001254813"/>
    </source>
</evidence>
<proteinExistence type="predicted"/>
<organism evidence="2 3">
    <name type="scientific">Halogeometricum luteum</name>
    <dbReference type="NCBI Taxonomy" id="2950537"/>
    <lineage>
        <taxon>Archaea</taxon>
        <taxon>Methanobacteriati</taxon>
        <taxon>Methanobacteriota</taxon>
        <taxon>Stenosarchaea group</taxon>
        <taxon>Halobacteria</taxon>
        <taxon>Halobacteriales</taxon>
        <taxon>Haloferacaceae</taxon>
        <taxon>Halogeometricum</taxon>
    </lineage>
</organism>
<feature type="compositionally biased region" description="Acidic residues" evidence="1">
    <location>
        <begin position="265"/>
        <end position="281"/>
    </location>
</feature>
<reference evidence="2 3" key="1">
    <citation type="submission" date="2022-06" db="EMBL/GenBank/DDBJ databases">
        <title>Halogeometricum sp. a new haloarchaeum isolate from saline soil.</title>
        <authorList>
            <person name="Strakova D."/>
            <person name="Galisteo C."/>
            <person name="Sanchez-Porro C."/>
            <person name="Ventosa A."/>
        </authorList>
    </citation>
    <scope>NUCLEOTIDE SEQUENCE [LARGE SCALE GENOMIC DNA]</scope>
    <source>
        <strain evidence="3">S3BR25-2</strain>
    </source>
</reference>
<keyword evidence="3" id="KW-1185">Reference proteome</keyword>
<dbReference type="EMBL" id="JAMQOQ010000002">
    <property type="protein sequence ID" value="MDS0294316.1"/>
    <property type="molecule type" value="Genomic_DNA"/>
</dbReference>
<dbReference type="Proteomes" id="UP001254813">
    <property type="component" value="Unassembled WGS sequence"/>
</dbReference>
<sequence>MIVVATADFEFYHDVVGELRDRGVAFTTVEPGAELPDGTSVVVVAETDDVDLPTGGGDGGGGGDSGGGDADASIDVVVASTDEVRRAVEEAVALLRGDGGRTIVGVDPGTRPGIAVLAGDTVVAAFNVPLADAVTTIREEVADSPDALVRVGDGARLQGATIVNELEGVTVELVDETGTTPYLGTGARGMGDVLAAVNIARRRGEPVDSRDIEPTQGELQRIKDHSRRVSEDNRTIDERLARRVAAGDLTVDEALTEHRERSGDEGEAADADTTEDADADG</sequence>
<protein>
    <submittedName>
        <fullName evidence="2">Uncharacterized protein</fullName>
    </submittedName>
</protein>
<comment type="caution">
    <text evidence="2">The sequence shown here is derived from an EMBL/GenBank/DDBJ whole genome shotgun (WGS) entry which is preliminary data.</text>
</comment>
<gene>
    <name evidence="2" type="ORF">NDI79_09040</name>
</gene>
<feature type="region of interest" description="Disordered" evidence="1">
    <location>
        <begin position="247"/>
        <end position="281"/>
    </location>
</feature>
<feature type="compositionally biased region" description="Basic and acidic residues" evidence="1">
    <location>
        <begin position="255"/>
        <end position="264"/>
    </location>
</feature>
<evidence type="ECO:0000313" key="2">
    <source>
        <dbReference type="EMBL" id="MDS0294316.1"/>
    </source>
</evidence>
<feature type="compositionally biased region" description="Gly residues" evidence="1">
    <location>
        <begin position="54"/>
        <end position="69"/>
    </location>
</feature>
<evidence type="ECO:0000256" key="1">
    <source>
        <dbReference type="SAM" id="MobiDB-lite"/>
    </source>
</evidence>
<dbReference type="RefSeq" id="WP_310928154.1">
    <property type="nucleotide sequence ID" value="NZ_JAMQOQ010000002.1"/>
</dbReference>
<name>A0ABU2G0K1_9EURY</name>
<accession>A0ABU2G0K1</accession>
<feature type="region of interest" description="Disordered" evidence="1">
    <location>
        <begin position="49"/>
        <end position="70"/>
    </location>
</feature>